<organism evidence="2 3">
    <name type="scientific">Streptomyces xinghaiensis</name>
    <dbReference type="NCBI Taxonomy" id="1038928"/>
    <lineage>
        <taxon>Bacteria</taxon>
        <taxon>Bacillati</taxon>
        <taxon>Actinomycetota</taxon>
        <taxon>Actinomycetes</taxon>
        <taxon>Kitasatosporales</taxon>
        <taxon>Streptomycetaceae</taxon>
        <taxon>Streptomyces</taxon>
    </lineage>
</organism>
<keyword evidence="1" id="KW-0732">Signal</keyword>
<dbReference type="RefSeq" id="WP_043467839.1">
    <property type="nucleotide sequence ID" value="NZ_JBFACB010000033.1"/>
</dbReference>
<dbReference type="SUPFAM" id="SSF49498">
    <property type="entry name" value="alpha-Amylase inhibitor tendamistat"/>
    <property type="match status" value="1"/>
</dbReference>
<dbReference type="AlphaFoldDB" id="A0A3M8F0C7"/>
<gene>
    <name evidence="2" type="ORF">SFRA_020305</name>
</gene>
<reference evidence="2 3" key="1">
    <citation type="journal article" date="2014" name="Genome Announc.">
        <title>Draft Genome Sequence of Streptomyces fradiae ATCC 19609, a Strain Highly Sensitive to Antibiotics.</title>
        <authorList>
            <person name="Bekker O.B."/>
            <person name="Klimina K.M."/>
            <person name="Vatlin A.A."/>
            <person name="Zakharevich N.V."/>
            <person name="Kasianov A.S."/>
            <person name="Danilenko V.N."/>
        </authorList>
    </citation>
    <scope>NUCLEOTIDE SEQUENCE [LARGE SCALE GENOMIC DNA]</scope>
    <source>
        <strain evidence="2 3">ATCC 19609</strain>
    </source>
</reference>
<evidence type="ECO:0000256" key="1">
    <source>
        <dbReference type="SAM" id="SignalP"/>
    </source>
</evidence>
<dbReference type="EMBL" id="JNAD02000010">
    <property type="protein sequence ID" value="RKM93535.1"/>
    <property type="molecule type" value="Genomic_DNA"/>
</dbReference>
<dbReference type="InterPro" id="IPR006311">
    <property type="entry name" value="TAT_signal"/>
</dbReference>
<dbReference type="GO" id="GO:0015066">
    <property type="term" value="F:alpha-amylase inhibitor activity"/>
    <property type="evidence" value="ECO:0007669"/>
    <property type="project" value="InterPro"/>
</dbReference>
<dbReference type="PROSITE" id="PS51318">
    <property type="entry name" value="TAT"/>
    <property type="match status" value="1"/>
</dbReference>
<feature type="chain" id="PRO_5043184441" evidence="1">
    <location>
        <begin position="36"/>
        <end position="119"/>
    </location>
</feature>
<dbReference type="OrthoDB" id="3543903at2"/>
<dbReference type="Proteomes" id="UP000028058">
    <property type="component" value="Unassembled WGS sequence"/>
</dbReference>
<sequence>MTNTRTGTARRRLALTAATAALAGGLALPAAPAVAAPAGTAERTAPAAAADARGTAPACVRRDVVKHRKRVTVTNTCGRTMHVKVVIKRGRDLRCLTYRHGQTWTGHWRIGSYGKVVTC</sequence>
<evidence type="ECO:0000313" key="2">
    <source>
        <dbReference type="EMBL" id="RKM93535.1"/>
    </source>
</evidence>
<feature type="signal peptide" evidence="1">
    <location>
        <begin position="1"/>
        <end position="35"/>
    </location>
</feature>
<evidence type="ECO:0000313" key="3">
    <source>
        <dbReference type="Proteomes" id="UP000028058"/>
    </source>
</evidence>
<accession>A0A3M8F0C7</accession>
<comment type="caution">
    <text evidence="2">The sequence shown here is derived from an EMBL/GenBank/DDBJ whole genome shotgun (WGS) entry which is preliminary data.</text>
</comment>
<protein>
    <submittedName>
        <fullName evidence="2">Uncharacterized protein</fullName>
    </submittedName>
</protein>
<keyword evidence="3" id="KW-1185">Reference proteome</keyword>
<name>A0A3M8F0C7_9ACTN</name>
<proteinExistence type="predicted"/>
<dbReference type="InterPro" id="IPR036379">
    <property type="entry name" value="A-amylase_inhib_sf"/>
</dbReference>
<dbReference type="Gene3D" id="2.60.40.20">
    <property type="entry name" value="Alpha-amylase inhibitor"/>
    <property type="match status" value="1"/>
</dbReference>